<proteinExistence type="predicted"/>
<protein>
    <recommendedName>
        <fullName evidence="3">GPR180-like N-terminal domain-containing protein</fullName>
    </recommendedName>
</protein>
<keyword evidence="2" id="KW-0812">Transmembrane</keyword>
<organism evidence="4 5">
    <name type="scientific">Tegillarca granosa</name>
    <name type="common">Malaysian cockle</name>
    <name type="synonym">Anadara granosa</name>
    <dbReference type="NCBI Taxonomy" id="220873"/>
    <lineage>
        <taxon>Eukaryota</taxon>
        <taxon>Metazoa</taxon>
        <taxon>Spiralia</taxon>
        <taxon>Lophotrochozoa</taxon>
        <taxon>Mollusca</taxon>
        <taxon>Bivalvia</taxon>
        <taxon>Autobranchia</taxon>
        <taxon>Pteriomorphia</taxon>
        <taxon>Arcoida</taxon>
        <taxon>Arcoidea</taxon>
        <taxon>Arcidae</taxon>
        <taxon>Tegillarca</taxon>
    </lineage>
</organism>
<feature type="compositionally biased region" description="Polar residues" evidence="1">
    <location>
        <begin position="458"/>
        <end position="478"/>
    </location>
</feature>
<evidence type="ECO:0000313" key="4">
    <source>
        <dbReference type="EMBL" id="KAJ8311761.1"/>
    </source>
</evidence>
<evidence type="ECO:0000313" key="5">
    <source>
        <dbReference type="Proteomes" id="UP001217089"/>
    </source>
</evidence>
<feature type="transmembrane region" description="Helical" evidence="2">
    <location>
        <begin position="139"/>
        <end position="163"/>
    </location>
</feature>
<feature type="domain" description="GPR180-like N-terminal" evidence="3">
    <location>
        <begin position="70"/>
        <end position="107"/>
    </location>
</feature>
<gene>
    <name evidence="4" type="ORF">KUTeg_011116</name>
</gene>
<feature type="compositionally biased region" description="Low complexity" evidence="1">
    <location>
        <begin position="199"/>
        <end position="210"/>
    </location>
</feature>
<keyword evidence="2" id="KW-1133">Transmembrane helix</keyword>
<evidence type="ECO:0000256" key="1">
    <source>
        <dbReference type="SAM" id="MobiDB-lite"/>
    </source>
</evidence>
<feature type="region of interest" description="Disordered" evidence="1">
    <location>
        <begin position="448"/>
        <end position="482"/>
    </location>
</feature>
<keyword evidence="2" id="KW-0472">Membrane</keyword>
<feature type="region of interest" description="Disordered" evidence="1">
    <location>
        <begin position="193"/>
        <end position="214"/>
    </location>
</feature>
<name>A0ABQ9F5A0_TEGGR</name>
<evidence type="ECO:0000256" key="2">
    <source>
        <dbReference type="SAM" id="Phobius"/>
    </source>
</evidence>
<feature type="compositionally biased region" description="Polar residues" evidence="1">
    <location>
        <begin position="357"/>
        <end position="382"/>
    </location>
</feature>
<reference evidence="4 5" key="1">
    <citation type="submission" date="2022-12" db="EMBL/GenBank/DDBJ databases">
        <title>Chromosome-level genome of Tegillarca granosa.</title>
        <authorList>
            <person name="Kim J."/>
        </authorList>
    </citation>
    <scope>NUCLEOTIDE SEQUENCE [LARGE SCALE GENOMIC DNA]</scope>
    <source>
        <strain evidence="4">Teg-2019</strain>
        <tissue evidence="4">Adductor muscle</tissue>
    </source>
</reference>
<feature type="compositionally biased region" description="Polar residues" evidence="1">
    <location>
        <begin position="409"/>
        <end position="421"/>
    </location>
</feature>
<keyword evidence="5" id="KW-1185">Reference proteome</keyword>
<sequence length="505" mass="56314">MAAETINCYVYFSAIGAPSSHPELCCERSNIYQIKLVWIFSAKNFQKIRCSDHIPDFLPILVVRYGIKLKNPSYLCTGERSFRSGGPRTWYLAVSRCDATTPLSLNYYFNLSGFYGDCEVDPLSKTTVPEIVTDNYYDVGVVIGLGVVCGITSIAAIVFCVLFSNRREKKGGSVTSSQATMTQDIFYVNPSLSDREQSDSQYSHSQSSGSENYYEVIPDRRSYESINTQLAMQGHGLRLNAAHLKDARHHHIPAYILEDYPPPPYQPPNLQNGVHQRQSSAHAVLQSGHYAHNPHAMHTLPNGHVRTIHPNARPLSQHFAHHLPLPVISPDKDYKFNSNNKLDKDINNKTKLKHNLKQQQPKNTCCKTVKPNNESPHSNSRTPPVPNGSVPAAESQQTRPNQQQQQQQHLTTPKSPQNGHTNEGFVRQFSAPITKTPTGGQHIQLQTYGQNQNGGQNRATGVTQTPISRPNGVTQTPNGRPHLPNGNVAKLLHDAYRIQQFETTA</sequence>
<feature type="region of interest" description="Disordered" evidence="1">
    <location>
        <begin position="354"/>
        <end position="423"/>
    </location>
</feature>
<dbReference type="EMBL" id="JARBDR010000496">
    <property type="protein sequence ID" value="KAJ8311761.1"/>
    <property type="molecule type" value="Genomic_DNA"/>
</dbReference>
<dbReference type="Pfam" id="PF21892">
    <property type="entry name" value="TMEM145_N"/>
    <property type="match status" value="1"/>
</dbReference>
<dbReference type="InterPro" id="IPR053880">
    <property type="entry name" value="GPR180-like_N"/>
</dbReference>
<evidence type="ECO:0000259" key="3">
    <source>
        <dbReference type="Pfam" id="PF21892"/>
    </source>
</evidence>
<comment type="caution">
    <text evidence="4">The sequence shown here is derived from an EMBL/GenBank/DDBJ whole genome shotgun (WGS) entry which is preliminary data.</text>
</comment>
<dbReference type="Proteomes" id="UP001217089">
    <property type="component" value="Unassembled WGS sequence"/>
</dbReference>
<accession>A0ABQ9F5A0</accession>